<accession>N1Q9U1</accession>
<keyword evidence="3" id="KW-1185">Reference proteome</keyword>
<dbReference type="Proteomes" id="UP000016932">
    <property type="component" value="Unassembled WGS sequence"/>
</dbReference>
<dbReference type="VEuPathDB" id="FungiDB:MYCFIDRAFT_192023"/>
<dbReference type="AlphaFoldDB" id="N1Q9U1"/>
<feature type="compositionally biased region" description="Low complexity" evidence="1">
    <location>
        <begin position="297"/>
        <end position="309"/>
    </location>
</feature>
<sequence>MDDPTFGHDQQETGVAPSSPYELIAFKNTVTPADALKKLEQWHDGFSNVEIQRSLRRIAITLYGHQKLAYRFQTRMHSGRNILLYFICAIHRCRAPSNVQEAMNMKRLAPVKMVGIYYFDCLYYAIIADIRRLQADVEDHLSRHPNSTVQLHNYGRDCEHINDPFTMRDLGELLEEFWVLLTDHRLLGPLETVVRTKSYADLDRLDLGEQEQEKAFIEEWEAKSAAERNRILERSRGMYDMASKTSEEVMNILWAEYAPKIEMACPQLNIEVWRQSRVSIHQQQEQQEEQEQQSGLAPIEQQQQPAQAETNVQAPAHDEDDSAPQYPPCTCSDDCHCKVACEYGVGECQCQFRRRYAAHQQTSRNLFDAPTNEVAQLEVATAAVGKGRPHMRQAVQFLTDATNRRRGLSRPEPYRGRSTTIQNLHNVPDGLVSLRPAARTAKDIYPLGLYGERETGGRFPPFPTTTTTTQQPRPLNSTGQATQSFSYGTRPASPAQPTEAELLPPLPFNSPPRATQQRYVVAGGNKRLSQRESIEFTLGEVQEEGVSVPRIVGQGGEGEGEGEKGEVAVAGRASVDKAEKGRSGSQMTPKVSFLGKLASSFSRKTE</sequence>
<dbReference type="STRING" id="383855.N1Q9U1"/>
<name>N1Q9U1_PSEFD</name>
<dbReference type="HOGENOM" id="CLU_450648_0_0_1"/>
<dbReference type="KEGG" id="pfj:MYCFIDRAFT_192023"/>
<evidence type="ECO:0000313" key="3">
    <source>
        <dbReference type="Proteomes" id="UP000016932"/>
    </source>
</evidence>
<feature type="region of interest" description="Disordered" evidence="1">
    <location>
        <begin position="283"/>
        <end position="325"/>
    </location>
</feature>
<evidence type="ECO:0000256" key="1">
    <source>
        <dbReference type="SAM" id="MobiDB-lite"/>
    </source>
</evidence>
<dbReference type="OrthoDB" id="3928442at2759"/>
<feature type="region of interest" description="Disordered" evidence="1">
    <location>
        <begin position="551"/>
        <end position="606"/>
    </location>
</feature>
<protein>
    <submittedName>
        <fullName evidence="2">Uncharacterized protein</fullName>
    </submittedName>
</protein>
<organism evidence="2 3">
    <name type="scientific">Pseudocercospora fijiensis (strain CIRAD86)</name>
    <name type="common">Black leaf streak disease fungus</name>
    <name type="synonym">Mycosphaerella fijiensis</name>
    <dbReference type="NCBI Taxonomy" id="383855"/>
    <lineage>
        <taxon>Eukaryota</taxon>
        <taxon>Fungi</taxon>
        <taxon>Dikarya</taxon>
        <taxon>Ascomycota</taxon>
        <taxon>Pezizomycotina</taxon>
        <taxon>Dothideomycetes</taxon>
        <taxon>Dothideomycetidae</taxon>
        <taxon>Mycosphaerellales</taxon>
        <taxon>Mycosphaerellaceae</taxon>
        <taxon>Pseudocercospora</taxon>
    </lineage>
</organism>
<dbReference type="EMBL" id="KB446555">
    <property type="protein sequence ID" value="EME87652.1"/>
    <property type="molecule type" value="Genomic_DNA"/>
</dbReference>
<feature type="region of interest" description="Disordered" evidence="1">
    <location>
        <begin position="451"/>
        <end position="501"/>
    </location>
</feature>
<proteinExistence type="predicted"/>
<dbReference type="GeneID" id="19335253"/>
<dbReference type="eggNOG" id="ENOG502RJ9B">
    <property type="taxonomic scope" value="Eukaryota"/>
</dbReference>
<feature type="compositionally biased region" description="Low complexity" evidence="1">
    <location>
        <begin position="464"/>
        <end position="474"/>
    </location>
</feature>
<reference evidence="2 3" key="1">
    <citation type="journal article" date="2012" name="PLoS Pathog.">
        <title>Diverse lifestyles and strategies of plant pathogenesis encoded in the genomes of eighteen Dothideomycetes fungi.</title>
        <authorList>
            <person name="Ohm R.A."/>
            <person name="Feau N."/>
            <person name="Henrissat B."/>
            <person name="Schoch C.L."/>
            <person name="Horwitz B.A."/>
            <person name="Barry K.W."/>
            <person name="Condon B.J."/>
            <person name="Copeland A.C."/>
            <person name="Dhillon B."/>
            <person name="Glaser F."/>
            <person name="Hesse C.N."/>
            <person name="Kosti I."/>
            <person name="LaButti K."/>
            <person name="Lindquist E.A."/>
            <person name="Lucas S."/>
            <person name="Salamov A.A."/>
            <person name="Bradshaw R.E."/>
            <person name="Ciuffetti L."/>
            <person name="Hamelin R.C."/>
            <person name="Kema G.H.J."/>
            <person name="Lawrence C."/>
            <person name="Scott J.A."/>
            <person name="Spatafora J.W."/>
            <person name="Turgeon B.G."/>
            <person name="de Wit P.J.G.M."/>
            <person name="Zhong S."/>
            <person name="Goodwin S.B."/>
            <person name="Grigoriev I.V."/>
        </authorList>
    </citation>
    <scope>NUCLEOTIDE SEQUENCE [LARGE SCALE GENOMIC DNA]</scope>
    <source>
        <strain evidence="2 3">CIRAD86</strain>
    </source>
</reference>
<evidence type="ECO:0000313" key="2">
    <source>
        <dbReference type="EMBL" id="EME87652.1"/>
    </source>
</evidence>
<gene>
    <name evidence="2" type="ORF">MYCFIDRAFT_192023</name>
</gene>
<feature type="compositionally biased region" description="Polar residues" evidence="1">
    <location>
        <begin position="475"/>
        <end position="487"/>
    </location>
</feature>
<dbReference type="RefSeq" id="XP_007921021.1">
    <property type="nucleotide sequence ID" value="XM_007922830.1"/>
</dbReference>